<proteinExistence type="predicted"/>
<keyword evidence="1" id="KW-0732">Signal</keyword>
<dbReference type="Proteomes" id="UP001201980">
    <property type="component" value="Unassembled WGS sequence"/>
</dbReference>
<protein>
    <submittedName>
        <fullName evidence="2">Glycosyltransferase sdnJ</fullName>
    </submittedName>
</protein>
<gene>
    <name evidence="2" type="ORF">MKZ38_010638</name>
</gene>
<reference evidence="2" key="1">
    <citation type="submission" date="2022-07" db="EMBL/GenBank/DDBJ databases">
        <title>Draft genome sequence of Zalerion maritima ATCC 34329, a (micro)plastics degrading marine fungus.</title>
        <authorList>
            <person name="Paco A."/>
            <person name="Goncalves M.F.M."/>
            <person name="Rocha-Santos T.A.P."/>
            <person name="Alves A."/>
        </authorList>
    </citation>
    <scope>NUCLEOTIDE SEQUENCE</scope>
    <source>
        <strain evidence="2">ATCC 34329</strain>
    </source>
</reference>
<dbReference type="AlphaFoldDB" id="A0AAD5WU10"/>
<evidence type="ECO:0000256" key="1">
    <source>
        <dbReference type="SAM" id="SignalP"/>
    </source>
</evidence>
<comment type="caution">
    <text evidence="2">The sequence shown here is derived from an EMBL/GenBank/DDBJ whole genome shotgun (WGS) entry which is preliminary data.</text>
</comment>
<feature type="signal peptide" evidence="1">
    <location>
        <begin position="1"/>
        <end position="16"/>
    </location>
</feature>
<organism evidence="2 3">
    <name type="scientific">Zalerion maritima</name>
    <dbReference type="NCBI Taxonomy" id="339359"/>
    <lineage>
        <taxon>Eukaryota</taxon>
        <taxon>Fungi</taxon>
        <taxon>Dikarya</taxon>
        <taxon>Ascomycota</taxon>
        <taxon>Pezizomycotina</taxon>
        <taxon>Sordariomycetes</taxon>
        <taxon>Lulworthiomycetidae</taxon>
        <taxon>Lulworthiales</taxon>
        <taxon>Lulworthiaceae</taxon>
        <taxon>Zalerion</taxon>
    </lineage>
</organism>
<keyword evidence="3" id="KW-1185">Reference proteome</keyword>
<sequence length="458" mass="50670">MFSLAACFAGLPLIWAAAVGCQWEIKERGQQGPDNVMVILAMPPASKLKHVFLVSLTRVSELEPHPVPHIARLIQQGVVPPHMEQKQHGGQRNGAAYPATTVIGDQRARGKVAKRQHVRRDAFDLPNSPTRTPYGDKLSSIHPVKSISYLKKILLPANSDHDLSNVFLAITHALLYATPPPNLHTTSSEYLQPLVSQCSDLALKTTPEEASEVSFHMLSGLSLMEIFKYCPGFEPPKWRNKSMSMIVFIKRSSVIHRLPSPPPPPPPQAKIPQNVYFVLLLIYLTLPRPCAKAVGKLPKQQTGANLVLSQDLQLKKPDNVKHLVAGLPEVDLTLWQCYHRRSCPRVPCYVPQRPWQKKTVVSEDEAVDLARAFTMLLSEANVEGDGSARSGAGAGYTEGLRVEELQIHRKLKKKAASTETPRVVPQKWVDCFDFAHRIELLGIGACGDKKARLGRIGS</sequence>
<feature type="chain" id="PRO_5041933467" evidence="1">
    <location>
        <begin position="17"/>
        <end position="458"/>
    </location>
</feature>
<evidence type="ECO:0000313" key="2">
    <source>
        <dbReference type="EMBL" id="KAJ2902907.1"/>
    </source>
</evidence>
<dbReference type="EMBL" id="JAKWBI020000096">
    <property type="protein sequence ID" value="KAJ2902907.1"/>
    <property type="molecule type" value="Genomic_DNA"/>
</dbReference>
<accession>A0AAD5WU10</accession>
<name>A0AAD5WU10_9PEZI</name>
<evidence type="ECO:0000313" key="3">
    <source>
        <dbReference type="Proteomes" id="UP001201980"/>
    </source>
</evidence>